<reference evidence="2" key="2">
    <citation type="submission" date="2025-09" db="UniProtKB">
        <authorList>
            <consortium name="Ensembl"/>
        </authorList>
    </citation>
    <scope>IDENTIFICATION</scope>
</reference>
<name>A0A8C7AFJ9_NEOVI</name>
<dbReference type="InterPro" id="IPR059169">
    <property type="entry name" value="GCP5_N_ext"/>
</dbReference>
<evidence type="ECO:0000313" key="3">
    <source>
        <dbReference type="Proteomes" id="UP000694425"/>
    </source>
</evidence>
<keyword evidence="3" id="KW-1185">Reference proteome</keyword>
<evidence type="ECO:0008006" key="4">
    <source>
        <dbReference type="Google" id="ProtNLM"/>
    </source>
</evidence>
<keyword evidence="1" id="KW-1133">Transmembrane helix</keyword>
<accession>A0A8C7AFJ9</accession>
<dbReference type="Ensembl" id="ENSNVIT00000006626.1">
    <property type="protein sequence ID" value="ENSNVIP00000005636.1"/>
    <property type="gene ID" value="ENSNVIG00000004530.1"/>
</dbReference>
<dbReference type="Proteomes" id="UP000694425">
    <property type="component" value="Unplaced"/>
</dbReference>
<evidence type="ECO:0000256" key="1">
    <source>
        <dbReference type="SAM" id="Phobius"/>
    </source>
</evidence>
<feature type="transmembrane region" description="Helical" evidence="1">
    <location>
        <begin position="106"/>
        <end position="126"/>
    </location>
</feature>
<proteinExistence type="predicted"/>
<dbReference type="AlphaFoldDB" id="A0A8C7AFJ9"/>
<sequence>MSRPTVPWGQLDQQQERDVRELIRHVAGLQDEADPNFQLALHFAWSNFRFHRFLDVNSHKVEKTIEGIYEKFIIHSDLSKAASWKRLTEEFLNASLLSIKETKMHIIPYCHFFCVYLILLQTAIMWKHQEIKKWKRKMILTGENT</sequence>
<dbReference type="CDD" id="cd22572">
    <property type="entry name" value="GCP5_NTD"/>
    <property type="match status" value="1"/>
</dbReference>
<dbReference type="GeneTree" id="ENSGT00940000155962"/>
<organism evidence="2 3">
    <name type="scientific">Neovison vison</name>
    <name type="common">American mink</name>
    <name type="synonym">Mustela vison</name>
    <dbReference type="NCBI Taxonomy" id="452646"/>
    <lineage>
        <taxon>Eukaryota</taxon>
        <taxon>Metazoa</taxon>
        <taxon>Chordata</taxon>
        <taxon>Craniata</taxon>
        <taxon>Vertebrata</taxon>
        <taxon>Euteleostomi</taxon>
        <taxon>Mammalia</taxon>
        <taxon>Eutheria</taxon>
        <taxon>Laurasiatheria</taxon>
        <taxon>Carnivora</taxon>
        <taxon>Caniformia</taxon>
        <taxon>Musteloidea</taxon>
        <taxon>Mustelidae</taxon>
        <taxon>Mustelinae</taxon>
        <taxon>Neogale</taxon>
    </lineage>
</organism>
<keyword evidence="1" id="KW-0472">Membrane</keyword>
<evidence type="ECO:0000313" key="2">
    <source>
        <dbReference type="Ensembl" id="ENSNVIP00000005636.1"/>
    </source>
</evidence>
<protein>
    <recommendedName>
        <fullName evidence="4">Tubulin gamma complex associated protein 5</fullName>
    </recommendedName>
</protein>
<reference evidence="2" key="1">
    <citation type="submission" date="2025-08" db="UniProtKB">
        <authorList>
            <consortium name="Ensembl"/>
        </authorList>
    </citation>
    <scope>IDENTIFICATION</scope>
</reference>
<keyword evidence="1" id="KW-0812">Transmembrane</keyword>